<organism evidence="1 2">
    <name type="scientific">Forsythia ovata</name>
    <dbReference type="NCBI Taxonomy" id="205694"/>
    <lineage>
        <taxon>Eukaryota</taxon>
        <taxon>Viridiplantae</taxon>
        <taxon>Streptophyta</taxon>
        <taxon>Embryophyta</taxon>
        <taxon>Tracheophyta</taxon>
        <taxon>Spermatophyta</taxon>
        <taxon>Magnoliopsida</taxon>
        <taxon>eudicotyledons</taxon>
        <taxon>Gunneridae</taxon>
        <taxon>Pentapetalae</taxon>
        <taxon>asterids</taxon>
        <taxon>lamiids</taxon>
        <taxon>Lamiales</taxon>
        <taxon>Oleaceae</taxon>
        <taxon>Forsythieae</taxon>
        <taxon>Forsythia</taxon>
    </lineage>
</organism>
<name>A0ABD1PYQ2_9LAMI</name>
<evidence type="ECO:0000313" key="1">
    <source>
        <dbReference type="EMBL" id="KAL2468742.1"/>
    </source>
</evidence>
<sequence length="146" mass="17086">MGGRISHPPADTSVGDFLPNLKYVTWAAVPARQIKGRGQSRQDLPFLQFSFSTFNIGDRTKILLWRKCEKRYRKYFSFEYKQKHGHTPNPIEAFNFVHKRKDKHKSWIDDAYEQMGLLSMTSRPPELRFQAYVTARGFETGDRVRG</sequence>
<dbReference type="EMBL" id="JBFOLJ010000016">
    <property type="protein sequence ID" value="KAL2468742.1"/>
    <property type="molecule type" value="Genomic_DNA"/>
</dbReference>
<reference evidence="2" key="1">
    <citation type="submission" date="2024-07" db="EMBL/GenBank/DDBJ databases">
        <title>Two chromosome-level genome assemblies of Korean endemic species Abeliophyllum distichum and Forsythia ovata (Oleaceae).</title>
        <authorList>
            <person name="Jang H."/>
        </authorList>
    </citation>
    <scope>NUCLEOTIDE SEQUENCE [LARGE SCALE GENOMIC DNA]</scope>
</reference>
<gene>
    <name evidence="1" type="ORF">Fot_50318</name>
</gene>
<dbReference type="AlphaFoldDB" id="A0ABD1PYQ2"/>
<accession>A0ABD1PYQ2</accession>
<comment type="caution">
    <text evidence="1">The sequence shown here is derived from an EMBL/GenBank/DDBJ whole genome shotgun (WGS) entry which is preliminary data.</text>
</comment>
<evidence type="ECO:0000313" key="2">
    <source>
        <dbReference type="Proteomes" id="UP001604277"/>
    </source>
</evidence>
<protein>
    <submittedName>
        <fullName evidence="1">Uncharacterized protein</fullName>
    </submittedName>
</protein>
<proteinExistence type="predicted"/>
<dbReference type="Proteomes" id="UP001604277">
    <property type="component" value="Unassembled WGS sequence"/>
</dbReference>
<keyword evidence="2" id="KW-1185">Reference proteome</keyword>